<geneLocation type="mitochondrion" evidence="4"/>
<dbReference type="Pfam" id="PF01370">
    <property type="entry name" value="Epimerase"/>
    <property type="match status" value="1"/>
</dbReference>
<sequence>MSYFKEACAWGSCRLQWPPVTELGMQLHRARRPLHVLVGGGTGFIGRHLVDHLAGAKHRVTIVSRHAPPALVAPISHRTWDQIRDTGLPRDVDVVCNFAGRNVLDLTRRWTAAFEQECRASRYETAAALVDAIGRADVPPTTFIQVSGIGIYPPQTEECDPFSDEDAAGRGYWCDFVKEWERSATLPPTIRTRPILLRTAVVLGHGGGALEQMLPAFKMYLGGPIGSGQQPFPWIHMDDLVALVMHLIRNDSVSGPVIASSPRTPSNREFVHALGRWLHRPTLFGVPTSLVRLVLGAVRAELLLEAPCVYPAKAIRSRFKFKYPDLDDALDNLLQP</sequence>
<reference evidence="3 5" key="1">
    <citation type="submission" date="2015-02" db="EMBL/GenBank/DDBJ databases">
        <authorList>
            <person name="Chooi Y.-H."/>
        </authorList>
    </citation>
    <scope>NUCLEOTIDE SEQUENCE [LARGE SCALE GENOMIC DNA]</scope>
    <source>
        <strain evidence="3">E3</strain>
    </source>
</reference>
<keyword evidence="5" id="KW-1185">Reference proteome</keyword>
<evidence type="ECO:0000259" key="1">
    <source>
        <dbReference type="Pfam" id="PF01370"/>
    </source>
</evidence>
<evidence type="ECO:0000313" key="5">
    <source>
        <dbReference type="Proteomes" id="UP000039324"/>
    </source>
</evidence>
<protein>
    <recommendedName>
        <fullName evidence="7">DUF1731 domain-containing protein</fullName>
    </recommendedName>
</protein>
<evidence type="ECO:0000313" key="3">
    <source>
        <dbReference type="EMBL" id="CEO98388.1"/>
    </source>
</evidence>
<gene>
    <name evidence="3" type="ORF">PBRA_006502</name>
    <name evidence="4" type="ORF">PLBR_LOCUS1689</name>
</gene>
<dbReference type="Proteomes" id="UP000039324">
    <property type="component" value="Unassembled WGS sequence"/>
</dbReference>
<dbReference type="EMBL" id="CDSF01000084">
    <property type="protein sequence ID" value="CEO98388.1"/>
    <property type="molecule type" value="Genomic_DNA"/>
</dbReference>
<dbReference type="InterPro" id="IPR001509">
    <property type="entry name" value="Epimerase_deHydtase"/>
</dbReference>
<dbReference type="OrthoDB" id="276721at2759"/>
<dbReference type="EMBL" id="OVEO01000002">
    <property type="protein sequence ID" value="SPQ94474.1"/>
    <property type="molecule type" value="Genomic_DNA"/>
</dbReference>
<dbReference type="InterPro" id="IPR013549">
    <property type="entry name" value="DUF1731"/>
</dbReference>
<feature type="domain" description="NAD-dependent epimerase/dehydratase" evidence="1">
    <location>
        <begin position="36"/>
        <end position="250"/>
    </location>
</feature>
<dbReference type="PANTHER" id="PTHR11092:SF0">
    <property type="entry name" value="EPIMERASE FAMILY PROTEIN SDR39U1"/>
    <property type="match status" value="1"/>
</dbReference>
<dbReference type="Proteomes" id="UP000290189">
    <property type="component" value="Unassembled WGS sequence"/>
</dbReference>
<evidence type="ECO:0000313" key="4">
    <source>
        <dbReference type="EMBL" id="SPQ94474.1"/>
    </source>
</evidence>
<proteinExistence type="predicted"/>
<dbReference type="Gene3D" id="3.40.50.720">
    <property type="entry name" value="NAD(P)-binding Rossmann-like Domain"/>
    <property type="match status" value="1"/>
</dbReference>
<dbReference type="STRING" id="37360.A0A0G4ISP9"/>
<dbReference type="OMA" id="YLPWIHI"/>
<organism evidence="3 5">
    <name type="scientific">Plasmodiophora brassicae</name>
    <name type="common">Clubroot disease agent</name>
    <dbReference type="NCBI Taxonomy" id="37360"/>
    <lineage>
        <taxon>Eukaryota</taxon>
        <taxon>Sar</taxon>
        <taxon>Rhizaria</taxon>
        <taxon>Endomyxa</taxon>
        <taxon>Phytomyxea</taxon>
        <taxon>Plasmodiophorida</taxon>
        <taxon>Plasmodiophoridae</taxon>
        <taxon>Plasmodiophora</taxon>
    </lineage>
</organism>
<evidence type="ECO:0000259" key="2">
    <source>
        <dbReference type="Pfam" id="PF08338"/>
    </source>
</evidence>
<dbReference type="InterPro" id="IPR036291">
    <property type="entry name" value="NAD(P)-bd_dom_sf"/>
</dbReference>
<feature type="domain" description="DUF1731" evidence="2">
    <location>
        <begin position="286"/>
        <end position="333"/>
    </location>
</feature>
<name>A0A0G4ISP9_PLABS</name>
<dbReference type="AlphaFoldDB" id="A0A0G4ISP9"/>
<reference evidence="4 6" key="2">
    <citation type="submission" date="2018-03" db="EMBL/GenBank/DDBJ databases">
        <authorList>
            <person name="Fogelqvist J."/>
        </authorList>
    </citation>
    <scope>NUCLEOTIDE SEQUENCE [LARGE SCALE GENOMIC DNA]</scope>
</reference>
<dbReference type="SUPFAM" id="SSF51735">
    <property type="entry name" value="NAD(P)-binding Rossmann-fold domains"/>
    <property type="match status" value="1"/>
</dbReference>
<dbReference type="InterPro" id="IPR010099">
    <property type="entry name" value="SDR39U1"/>
</dbReference>
<keyword evidence="4" id="KW-0496">Mitochondrion</keyword>
<accession>A0A0G4ISP9</accession>
<dbReference type="Pfam" id="PF08338">
    <property type="entry name" value="DUF1731"/>
    <property type="match status" value="1"/>
</dbReference>
<evidence type="ECO:0008006" key="7">
    <source>
        <dbReference type="Google" id="ProtNLM"/>
    </source>
</evidence>
<dbReference type="NCBIfam" id="TIGR01777">
    <property type="entry name" value="yfcH"/>
    <property type="match status" value="1"/>
</dbReference>
<dbReference type="PANTHER" id="PTHR11092">
    <property type="entry name" value="SUGAR NUCLEOTIDE EPIMERASE RELATED"/>
    <property type="match status" value="1"/>
</dbReference>
<evidence type="ECO:0000313" key="6">
    <source>
        <dbReference type="Proteomes" id="UP000290189"/>
    </source>
</evidence>